<reference evidence="1" key="1">
    <citation type="submission" date="2021-07" db="EMBL/GenBank/DDBJ databases">
        <title>Genome Resource of American Ginseng Black Spot Pathogen Alternaria panax.</title>
        <authorList>
            <person name="Qiu C."/>
            <person name="Wang W."/>
            <person name="Liu Z."/>
        </authorList>
    </citation>
    <scope>NUCLEOTIDE SEQUENCE</scope>
    <source>
        <strain evidence="1">BNCC115425</strain>
    </source>
</reference>
<evidence type="ECO:0000313" key="1">
    <source>
        <dbReference type="EMBL" id="KAG9194231.1"/>
    </source>
</evidence>
<accession>A0AAD4IG70</accession>
<sequence length="134" mass="14832">MSVNSELKAQRPTEADLSTLSYVHMLADSIFAPEHKASILVHPSYFNSDEYLATLIARSTTSQSAVIDAGQHQGNTREEALLGLLHHLEKTAAKKSQNSMMEFWEACYKSKIAKQEAQEQAARAAKTAHEKDTV</sequence>
<evidence type="ECO:0000313" key="2">
    <source>
        <dbReference type="Proteomes" id="UP001199106"/>
    </source>
</evidence>
<dbReference type="Proteomes" id="UP001199106">
    <property type="component" value="Unassembled WGS sequence"/>
</dbReference>
<gene>
    <name evidence="1" type="ORF">G6011_04266</name>
</gene>
<protein>
    <submittedName>
        <fullName evidence="1">Uncharacterized protein</fullName>
    </submittedName>
</protein>
<organism evidence="1 2">
    <name type="scientific">Alternaria panax</name>
    <dbReference type="NCBI Taxonomy" id="48097"/>
    <lineage>
        <taxon>Eukaryota</taxon>
        <taxon>Fungi</taxon>
        <taxon>Dikarya</taxon>
        <taxon>Ascomycota</taxon>
        <taxon>Pezizomycotina</taxon>
        <taxon>Dothideomycetes</taxon>
        <taxon>Pleosporomycetidae</taxon>
        <taxon>Pleosporales</taxon>
        <taxon>Pleosporineae</taxon>
        <taxon>Pleosporaceae</taxon>
        <taxon>Alternaria</taxon>
        <taxon>Alternaria sect. Panax</taxon>
    </lineage>
</organism>
<dbReference type="EMBL" id="JAANER010000002">
    <property type="protein sequence ID" value="KAG9194231.1"/>
    <property type="molecule type" value="Genomic_DNA"/>
</dbReference>
<proteinExistence type="predicted"/>
<keyword evidence="2" id="KW-1185">Reference proteome</keyword>
<name>A0AAD4IG70_9PLEO</name>
<dbReference type="AlphaFoldDB" id="A0AAD4IG70"/>
<comment type="caution">
    <text evidence="1">The sequence shown here is derived from an EMBL/GenBank/DDBJ whole genome shotgun (WGS) entry which is preliminary data.</text>
</comment>